<dbReference type="AlphaFoldDB" id="A0A7W9U3Q9"/>
<feature type="domain" description="DUF7682" evidence="1">
    <location>
        <begin position="1"/>
        <end position="21"/>
    </location>
</feature>
<dbReference type="Proteomes" id="UP000571554">
    <property type="component" value="Unassembled WGS sequence"/>
</dbReference>
<accession>A0A7W9U3Q9</accession>
<dbReference type="Pfam" id="PF24732">
    <property type="entry name" value="ParE_like"/>
    <property type="match status" value="1"/>
</dbReference>
<reference evidence="3 4" key="1">
    <citation type="submission" date="2020-08" db="EMBL/GenBank/DDBJ databases">
        <title>Above-ground endophytic microbial communities from plants in different locations in the United States.</title>
        <authorList>
            <person name="Frank C."/>
        </authorList>
    </citation>
    <scope>NUCLEOTIDE SEQUENCE [LARGE SCALE GENOMIC DNA]</scope>
    <source>
        <strain evidence="3 4">WP4_2_2</strain>
    </source>
</reference>
<dbReference type="EMBL" id="JACHBW010000027">
    <property type="protein sequence ID" value="MBB6106459.1"/>
    <property type="molecule type" value="Genomic_DNA"/>
</dbReference>
<name>A0A7W9U3Q9_9BURK</name>
<protein>
    <submittedName>
        <fullName evidence="3">Uncharacterized protein</fullName>
    </submittedName>
</protein>
<dbReference type="InterPro" id="IPR056099">
    <property type="entry name" value="DUF7682"/>
</dbReference>
<comment type="caution">
    <text evidence="3">The sequence shown here is derived from an EMBL/GenBank/DDBJ whole genome shotgun (WGS) entry which is preliminary data.</text>
</comment>
<evidence type="ECO:0000259" key="1">
    <source>
        <dbReference type="Pfam" id="PF24730"/>
    </source>
</evidence>
<evidence type="ECO:0000259" key="2">
    <source>
        <dbReference type="Pfam" id="PF24732"/>
    </source>
</evidence>
<dbReference type="Pfam" id="PF24730">
    <property type="entry name" value="DUF7682"/>
    <property type="match status" value="1"/>
</dbReference>
<feature type="domain" description="ParE-like toxin" evidence="2">
    <location>
        <begin position="95"/>
        <end position="157"/>
    </location>
</feature>
<organism evidence="3 4">
    <name type="scientific">Paraburkholderia bannensis</name>
    <dbReference type="NCBI Taxonomy" id="765414"/>
    <lineage>
        <taxon>Bacteria</taxon>
        <taxon>Pseudomonadati</taxon>
        <taxon>Pseudomonadota</taxon>
        <taxon>Betaproteobacteria</taxon>
        <taxon>Burkholderiales</taxon>
        <taxon>Burkholderiaceae</taxon>
        <taxon>Paraburkholderia</taxon>
    </lineage>
</organism>
<keyword evidence="4" id="KW-1185">Reference proteome</keyword>
<proteinExistence type="predicted"/>
<evidence type="ECO:0000313" key="4">
    <source>
        <dbReference type="Proteomes" id="UP000571554"/>
    </source>
</evidence>
<evidence type="ECO:0000313" key="3">
    <source>
        <dbReference type="EMBL" id="MBB6106459.1"/>
    </source>
</evidence>
<gene>
    <name evidence="3" type="ORF">F4827_006334</name>
</gene>
<sequence>MKRQFDCGHRGLGKFCHRCANDARACLLAQKTAEDCRALRPQATVVAQTNHAARRSRRAAVQKQARDAAATRKAALTSAASRAPLDLSAARHLPAVLGRALNILAQLEAGVHPLSLDARVLASRGGDFSVPVGLRHRILVDSHSMKPVCFVTHETYNGLV</sequence>
<dbReference type="InterPro" id="IPR056925">
    <property type="entry name" value="ParE-like"/>
</dbReference>